<dbReference type="Proteomes" id="UP000198916">
    <property type="component" value="Unassembled WGS sequence"/>
</dbReference>
<name>A0A1H7K2F9_9SPHI</name>
<gene>
    <name evidence="1" type="ORF">SAMN05421740_102762</name>
</gene>
<proteinExistence type="predicted"/>
<sequence length="416" mass="46710">MVSLKSNPAGLLLQDIFAALSAKIRQMSADTIEYAFSAWLYPPSRSQQMPVLPLNPAVNNYSHVAQIAFLLEIDSERNSDLLPILIDGLQRTASRSPMIVGVGPAAFYNDAIALFGLALGARRADTGMKKNIAKWMRSFIPNSVGTLPPWKQSLMAAALFVLEDNTVINFDHTHASEMELALYSRGINCFSPTSFDRIYQAVCNGAIREEGDIAFIAARLQSIDYLMNHLPAISINMPTIPQVVQVLSNLTPAFRRWVWEDSAKTKTSAPQKWDVQNEYHVQSLLYFILAPLFPDLEDEFYLETTGQLNPRADIGLPSINLIIEVKYLRQGKSFQKMLEEIAADATLYFKKESVYKDKYNQMLVFLWDDSNRTHDYGIFRNGVRSFNNISDVVVMARPGVINRSPANLKATKKGMV</sequence>
<reference evidence="2" key="1">
    <citation type="submission" date="2016-10" db="EMBL/GenBank/DDBJ databases">
        <authorList>
            <person name="Varghese N."/>
            <person name="Submissions S."/>
        </authorList>
    </citation>
    <scope>NUCLEOTIDE SEQUENCE [LARGE SCALE GENOMIC DNA]</scope>
    <source>
        <strain evidence="2">Jip14</strain>
    </source>
</reference>
<dbReference type="RefSeq" id="WP_090604192.1">
    <property type="nucleotide sequence ID" value="NZ_FNZR01000002.1"/>
</dbReference>
<dbReference type="OrthoDB" id="3684535at2"/>
<dbReference type="AlphaFoldDB" id="A0A1H7K2F9"/>
<evidence type="ECO:0000313" key="1">
    <source>
        <dbReference type="EMBL" id="SEK81063.1"/>
    </source>
</evidence>
<keyword evidence="2" id="KW-1185">Reference proteome</keyword>
<protein>
    <submittedName>
        <fullName evidence="1">Uncharacterized protein</fullName>
    </submittedName>
</protein>
<organism evidence="1 2">
    <name type="scientific">Parapedobacter koreensis</name>
    <dbReference type="NCBI Taxonomy" id="332977"/>
    <lineage>
        <taxon>Bacteria</taxon>
        <taxon>Pseudomonadati</taxon>
        <taxon>Bacteroidota</taxon>
        <taxon>Sphingobacteriia</taxon>
        <taxon>Sphingobacteriales</taxon>
        <taxon>Sphingobacteriaceae</taxon>
        <taxon>Parapedobacter</taxon>
    </lineage>
</organism>
<accession>A0A1H7K2F9</accession>
<dbReference type="EMBL" id="FNZR01000002">
    <property type="protein sequence ID" value="SEK81063.1"/>
    <property type="molecule type" value="Genomic_DNA"/>
</dbReference>
<dbReference type="STRING" id="332977.SAMN05421740_102762"/>
<evidence type="ECO:0000313" key="2">
    <source>
        <dbReference type="Proteomes" id="UP000198916"/>
    </source>
</evidence>
<dbReference type="Pfam" id="PF18742">
    <property type="entry name" value="DpnII-MboI"/>
    <property type="match status" value="1"/>
</dbReference>